<reference evidence="9 10" key="1">
    <citation type="submission" date="2015-12" db="EMBL/GenBank/DDBJ databases">
        <title>Draft genome sequence of Moniliophthora roreri, the causal agent of frosty pod rot of cacao.</title>
        <authorList>
            <person name="Aime M.C."/>
            <person name="Diaz-Valderrama J.R."/>
            <person name="Kijpornyongpan T."/>
            <person name="Phillips-Mora W."/>
        </authorList>
    </citation>
    <scope>NUCLEOTIDE SEQUENCE [LARGE SCALE GENOMIC DNA]</scope>
    <source>
        <strain evidence="9 10">MCA 2952</strain>
    </source>
</reference>
<evidence type="ECO:0000256" key="5">
    <source>
        <dbReference type="PROSITE-ProRule" id="PRU00266"/>
    </source>
</evidence>
<dbReference type="CDD" id="cd00593">
    <property type="entry name" value="RIBOc"/>
    <property type="match status" value="1"/>
</dbReference>
<dbReference type="GO" id="GO:0004525">
    <property type="term" value="F:ribonuclease III activity"/>
    <property type="evidence" value="ECO:0007669"/>
    <property type="project" value="InterPro"/>
</dbReference>
<dbReference type="InterPro" id="IPR014720">
    <property type="entry name" value="dsRBD_dom"/>
</dbReference>
<dbReference type="GO" id="GO:0006369">
    <property type="term" value="P:termination of RNA polymerase II transcription"/>
    <property type="evidence" value="ECO:0007669"/>
    <property type="project" value="TreeGrafter"/>
</dbReference>
<dbReference type="InterPro" id="IPR000999">
    <property type="entry name" value="RNase_III_dom"/>
</dbReference>
<dbReference type="Gene3D" id="1.10.1520.10">
    <property type="entry name" value="Ribonuclease III domain"/>
    <property type="match status" value="1"/>
</dbReference>
<name>A0A0W0FPV6_MONRR</name>
<dbReference type="PROSITE" id="PS50137">
    <property type="entry name" value="DS_RBD"/>
    <property type="match status" value="1"/>
</dbReference>
<dbReference type="GO" id="GO:0034475">
    <property type="term" value="P:U4 snRNA 3'-end processing"/>
    <property type="evidence" value="ECO:0007669"/>
    <property type="project" value="TreeGrafter"/>
</dbReference>
<proteinExistence type="predicted"/>
<keyword evidence="2" id="KW-0255">Endonuclease</keyword>
<dbReference type="InterPro" id="IPR036389">
    <property type="entry name" value="RNase_III_sf"/>
</dbReference>
<evidence type="ECO:0000313" key="9">
    <source>
        <dbReference type="EMBL" id="KTB38361.1"/>
    </source>
</evidence>
<feature type="region of interest" description="Disordered" evidence="6">
    <location>
        <begin position="202"/>
        <end position="243"/>
    </location>
</feature>
<evidence type="ECO:0000259" key="8">
    <source>
        <dbReference type="PROSITE" id="PS50142"/>
    </source>
</evidence>
<keyword evidence="3" id="KW-0378">Hydrolase</keyword>
<keyword evidence="4 5" id="KW-0694">RNA-binding</keyword>
<sequence length="367" mass="40506">MSATPSVIPMQRSVIPQVQFANFDLRLAIFSRVATGHELPALPKINSKDIERQIFTHRSVYARPTHIFEDLPNDPSPDNEKFEHLGDSVLSLVVTDLLFEMYPGLRKIRAMIVTNQTLATISQRYRLPHRLLVHPAQALALRESIHVQADVFEAFVGGLYTDQNLQVVRSWLDALFRPYVETAYDVVRTQYGLGPLTISTAPSQSELSSSTSEPSASPSPSPPSSPHTDSESNDPTPVPVTATMNTQGVAGHLALFNQHVAKMNKQVEWVPLPVKYEQYPVKAIPSTSVNSSEVWKLTKSTPTWRIKVVIDGETYGEGKGMTKKAAKNEAAKKGLDKLGIRTNACTEPGSHWDVKAWPVQTAAGFNS</sequence>
<keyword evidence="1" id="KW-0540">Nuclease</keyword>
<dbReference type="AlphaFoldDB" id="A0A0W0FPV6"/>
<evidence type="ECO:0000256" key="2">
    <source>
        <dbReference type="ARBA" id="ARBA00022759"/>
    </source>
</evidence>
<dbReference type="SUPFAM" id="SSF54768">
    <property type="entry name" value="dsRNA-binding domain-like"/>
    <property type="match status" value="1"/>
</dbReference>
<feature type="domain" description="DRBM" evidence="7">
    <location>
        <begin position="302"/>
        <end position="340"/>
    </location>
</feature>
<dbReference type="SUPFAM" id="SSF69065">
    <property type="entry name" value="RNase III domain-like"/>
    <property type="match status" value="1"/>
</dbReference>
<dbReference type="EMBL" id="LATX01001768">
    <property type="protein sequence ID" value="KTB38361.1"/>
    <property type="molecule type" value="Genomic_DNA"/>
</dbReference>
<dbReference type="PANTHER" id="PTHR11207:SF0">
    <property type="entry name" value="RIBONUCLEASE 3"/>
    <property type="match status" value="1"/>
</dbReference>
<dbReference type="GO" id="GO:0005654">
    <property type="term" value="C:nucleoplasm"/>
    <property type="evidence" value="ECO:0007669"/>
    <property type="project" value="TreeGrafter"/>
</dbReference>
<dbReference type="Proteomes" id="UP000054988">
    <property type="component" value="Unassembled WGS sequence"/>
</dbReference>
<protein>
    <submittedName>
        <fullName evidence="9">Uncharacterized protein</fullName>
    </submittedName>
</protein>
<dbReference type="Pfam" id="PF14622">
    <property type="entry name" value="Ribonucleas_3_3"/>
    <property type="match status" value="1"/>
</dbReference>
<accession>A0A0W0FPV6</accession>
<evidence type="ECO:0000313" key="10">
    <source>
        <dbReference type="Proteomes" id="UP000054988"/>
    </source>
</evidence>
<evidence type="ECO:0000256" key="4">
    <source>
        <dbReference type="ARBA" id="ARBA00022884"/>
    </source>
</evidence>
<feature type="compositionally biased region" description="Low complexity" evidence="6">
    <location>
        <begin position="202"/>
        <end position="216"/>
    </location>
</feature>
<dbReference type="PROSITE" id="PS50142">
    <property type="entry name" value="RNASE_3_2"/>
    <property type="match status" value="1"/>
</dbReference>
<evidence type="ECO:0000256" key="6">
    <source>
        <dbReference type="SAM" id="MobiDB-lite"/>
    </source>
</evidence>
<dbReference type="Pfam" id="PF00035">
    <property type="entry name" value="dsrm"/>
    <property type="match status" value="1"/>
</dbReference>
<feature type="domain" description="RNase III" evidence="8">
    <location>
        <begin position="45"/>
        <end position="164"/>
    </location>
</feature>
<dbReference type="Gene3D" id="3.30.160.20">
    <property type="match status" value="1"/>
</dbReference>
<evidence type="ECO:0000259" key="7">
    <source>
        <dbReference type="PROSITE" id="PS50137"/>
    </source>
</evidence>
<dbReference type="PANTHER" id="PTHR11207">
    <property type="entry name" value="RIBONUCLEASE III"/>
    <property type="match status" value="1"/>
</dbReference>
<dbReference type="eggNOG" id="KOG1817">
    <property type="taxonomic scope" value="Eukaryota"/>
</dbReference>
<dbReference type="GO" id="GO:0003723">
    <property type="term" value="F:RNA binding"/>
    <property type="evidence" value="ECO:0007669"/>
    <property type="project" value="UniProtKB-UniRule"/>
</dbReference>
<dbReference type="SMART" id="SM00535">
    <property type="entry name" value="RIBOc"/>
    <property type="match status" value="1"/>
</dbReference>
<organism evidence="9 10">
    <name type="scientific">Moniliophthora roreri</name>
    <name type="common">Frosty pod rot fungus</name>
    <name type="synonym">Monilia roreri</name>
    <dbReference type="NCBI Taxonomy" id="221103"/>
    <lineage>
        <taxon>Eukaryota</taxon>
        <taxon>Fungi</taxon>
        <taxon>Dikarya</taxon>
        <taxon>Basidiomycota</taxon>
        <taxon>Agaricomycotina</taxon>
        <taxon>Agaricomycetes</taxon>
        <taxon>Agaricomycetidae</taxon>
        <taxon>Agaricales</taxon>
        <taxon>Marasmiineae</taxon>
        <taxon>Marasmiaceae</taxon>
        <taxon>Moniliophthora</taxon>
    </lineage>
</organism>
<evidence type="ECO:0000256" key="3">
    <source>
        <dbReference type="ARBA" id="ARBA00022801"/>
    </source>
</evidence>
<comment type="caution">
    <text evidence="9">The sequence shown here is derived from an EMBL/GenBank/DDBJ whole genome shotgun (WGS) entry which is preliminary data.</text>
</comment>
<evidence type="ECO:0000256" key="1">
    <source>
        <dbReference type="ARBA" id="ARBA00022722"/>
    </source>
</evidence>
<dbReference type="GO" id="GO:0006364">
    <property type="term" value="P:rRNA processing"/>
    <property type="evidence" value="ECO:0007669"/>
    <property type="project" value="TreeGrafter"/>
</dbReference>
<gene>
    <name evidence="9" type="ORF">WG66_9058</name>
</gene>